<reference evidence="1 2" key="1">
    <citation type="submission" date="2023-06" db="EMBL/GenBank/DDBJ databases">
        <title>Identification and characterization of horizontal gene transfer across gut microbiota members of farm animals based on homology search.</title>
        <authorList>
            <person name="Schwarzerova J."/>
            <person name="Nykrynova M."/>
            <person name="Jureckova K."/>
            <person name="Cejkova D."/>
            <person name="Rychlik I."/>
        </authorList>
    </citation>
    <scope>NUCLEOTIDE SEQUENCE [LARGE SCALE GENOMIC DNA]</scope>
    <source>
        <strain evidence="1 2">153_Feed</strain>
    </source>
</reference>
<protein>
    <submittedName>
        <fullName evidence="1">Uncharacterized protein</fullName>
    </submittedName>
</protein>
<organism evidence="1 2">
    <name type="scientific">Thermophilibacter provencensis</name>
    <dbReference type="NCBI Taxonomy" id="1852386"/>
    <lineage>
        <taxon>Bacteria</taxon>
        <taxon>Bacillati</taxon>
        <taxon>Actinomycetota</taxon>
        <taxon>Coriobacteriia</taxon>
        <taxon>Coriobacteriales</taxon>
        <taxon>Atopobiaceae</taxon>
        <taxon>Thermophilibacter</taxon>
    </lineage>
</organism>
<evidence type="ECO:0000313" key="2">
    <source>
        <dbReference type="Proteomes" id="UP001529256"/>
    </source>
</evidence>
<reference evidence="2" key="2">
    <citation type="submission" date="2023-06" db="EMBL/GenBank/DDBJ databases">
        <title>Identification and characterization of horizontal gene transfer across gut microbiota members of farm animals based on homology search.</title>
        <authorList>
            <person name="Zeman M."/>
            <person name="Kubasova T."/>
            <person name="Jahodarova E."/>
            <person name="Nykrynova M."/>
            <person name="Rychlik I."/>
        </authorList>
    </citation>
    <scope>NUCLEOTIDE SEQUENCE [LARGE SCALE GENOMIC DNA]</scope>
    <source>
        <strain evidence="2">153_Feed</strain>
    </source>
</reference>
<name>A0ABT7V0H8_9ACTN</name>
<keyword evidence="2" id="KW-1185">Reference proteome</keyword>
<gene>
    <name evidence="1" type="ORF">QUW25_00130</name>
</gene>
<dbReference type="RefSeq" id="WP_289510205.1">
    <property type="nucleotide sequence ID" value="NZ_JAUDEA010000001.1"/>
</dbReference>
<comment type="caution">
    <text evidence="1">The sequence shown here is derived from an EMBL/GenBank/DDBJ whole genome shotgun (WGS) entry which is preliminary data.</text>
</comment>
<accession>A0ABT7V0H8</accession>
<dbReference type="Proteomes" id="UP001529256">
    <property type="component" value="Unassembled WGS sequence"/>
</dbReference>
<dbReference type="EMBL" id="JAUDEA010000001">
    <property type="protein sequence ID" value="MDM8270097.1"/>
    <property type="molecule type" value="Genomic_DNA"/>
</dbReference>
<sequence>MEWKLVAPEIDRLLRAFGRGYKNPSAQTRKVLDALDRLVDVLADLKPLADNDEVKSIWLKISRGSLDDFGDYEELLAEGEVSSREEYVELWENEYPDDYSWYELVVVENELCRAVSVGNVMVLCADSQKKPADLDWLEEHAVILLDLLARSACESMRALREGSYNAAVAEQLPYCLRAGVVERNVVWTARPEERDAIFNGMDEGTYRAFCEYATANAEDAGSIGRLASMTGNDFLAACALGYEACGYDVCGKGGERLPLDELYIRYADGRDEGLTGKGMGLCSGSGIDLTSPAAWDAWFFDRARRGGHPWEVCRGGNSTHVSLFVCHDGREAEFRHRVGELSDEEFRAAEQSWGYYYVVAGKAWNRAVESVRFYVALKRAGLPAVLRDARAILARFKGEDLIGVVPRDVIPVYCEGMFPKSCGTILDFMHVYDEDIAAFGDKIEWLLEDEATLV</sequence>
<evidence type="ECO:0000313" key="1">
    <source>
        <dbReference type="EMBL" id="MDM8270097.1"/>
    </source>
</evidence>
<reference evidence="1 2" key="3">
    <citation type="submission" date="2023-06" db="EMBL/GenBank/DDBJ databases">
        <authorList>
            <person name="Zeman M."/>
            <person name="Kubasova T."/>
            <person name="Jahodarova E."/>
            <person name="Nykrynova M."/>
            <person name="Rychlik I."/>
        </authorList>
    </citation>
    <scope>NUCLEOTIDE SEQUENCE [LARGE SCALE GENOMIC DNA]</scope>
    <source>
        <strain evidence="1 2">153_Feed</strain>
    </source>
</reference>
<proteinExistence type="predicted"/>